<dbReference type="InterPro" id="IPR044136">
    <property type="entry name" value="Lys-tRNA-ligase_II_N"/>
</dbReference>
<keyword evidence="2" id="KW-0547">Nucleotide-binding</keyword>
<evidence type="ECO:0000256" key="1">
    <source>
        <dbReference type="ARBA" id="ARBA00022598"/>
    </source>
</evidence>
<dbReference type="InterPro" id="IPR012340">
    <property type="entry name" value="NA-bd_OB-fold"/>
</dbReference>
<dbReference type="SUPFAM" id="SSF55681">
    <property type="entry name" value="Class II aaRS and biotin synthetases"/>
    <property type="match status" value="1"/>
</dbReference>
<dbReference type="SUPFAM" id="SSF50249">
    <property type="entry name" value="Nucleic acid-binding proteins"/>
    <property type="match status" value="1"/>
</dbReference>
<dbReference type="EMBL" id="JANBVO010000008">
    <property type="protein sequence ID" value="KAJ9150387.1"/>
    <property type="molecule type" value="Genomic_DNA"/>
</dbReference>
<keyword evidence="4" id="KW-0030">Aminoacyl-tRNA synthetase</keyword>
<name>A0AA38RKJ1_9PEZI</name>
<dbReference type="Gene3D" id="3.30.930.10">
    <property type="entry name" value="Bira Bifunctional Protein, Domain 2"/>
    <property type="match status" value="1"/>
</dbReference>
<feature type="domain" description="Aminoacyl-transfer RNA synthetases class-II family profile" evidence="7">
    <location>
        <begin position="237"/>
        <end position="567"/>
    </location>
</feature>
<dbReference type="AlphaFoldDB" id="A0AA38RKJ1"/>
<keyword evidence="9" id="KW-1185">Reference proteome</keyword>
<evidence type="ECO:0000256" key="3">
    <source>
        <dbReference type="ARBA" id="ARBA00022840"/>
    </source>
</evidence>
<proteinExistence type="predicted"/>
<dbReference type="GO" id="GO:0004824">
    <property type="term" value="F:lysine-tRNA ligase activity"/>
    <property type="evidence" value="ECO:0007669"/>
    <property type="project" value="InterPro"/>
</dbReference>
<accession>A0AA38RKJ1</accession>
<dbReference type="InterPro" id="IPR018149">
    <property type="entry name" value="Lys-tRNA-synth_II_C"/>
</dbReference>
<dbReference type="InterPro" id="IPR004364">
    <property type="entry name" value="Aa-tRNA-synt_II"/>
</dbReference>
<sequence>MNTSQLSLQFLRPYAFGSLPLRRPAYLAFYELVSARGACRIGRQTRCLATARQQGADGGEYDPEKTSAFIAGRIRKLSEAHALSYPRLEHHGTAMTIPAFREKFKGQLAGSYTDQEVALHGRIRSIRRASSKLLFIDLVEEFERVQGLCNYGKFDSNNVSLEQFKSIARLLQRGDHVAITGRVTRTPTGELTLEATELPRLLSPSLVPIPEKLQDEDQRIQNRHLDMLVNQETADVLRLRSYVIKYMRDFFHDRGFLEFQTPILAGNASGATARPFSTTASEFPDKELALRIAPELWLKRLVIGGVDKVFEIGPAFRNEGIDATHNPEFTTCEFYNAYANLQDLISQTEQLLTGLAEHSQTQISEKLTSLEPINLSSYARPYKQLEFIPSLEAALGFQFPDLNMDTAFADLLSLLETHDLIGQLGSAPIPSLNKLLDRLAAVYLEPHSATSPLFITHHPACMAPLSKSFTCPKTGQVVSARAELFMGGRELANMYEEENDPFAQRRKLVEQARAKEQQQRTASSARSPEEDDEPAHVVDESYISALEAGLPPTGGWGCGIERLVMLFSGARRISDCLSFGTLRNVVGLSSAGRKDV</sequence>
<evidence type="ECO:0000313" key="9">
    <source>
        <dbReference type="Proteomes" id="UP001174694"/>
    </source>
</evidence>
<dbReference type="Proteomes" id="UP001174694">
    <property type="component" value="Unassembled WGS sequence"/>
</dbReference>
<gene>
    <name evidence="8" type="ORF">NKR23_g3902</name>
</gene>
<dbReference type="InterPro" id="IPR004365">
    <property type="entry name" value="NA-bd_OB_tRNA"/>
</dbReference>
<evidence type="ECO:0000256" key="2">
    <source>
        <dbReference type="ARBA" id="ARBA00022741"/>
    </source>
</evidence>
<keyword evidence="1" id="KW-0436">Ligase</keyword>
<dbReference type="CDD" id="cd04322">
    <property type="entry name" value="LysRS_N"/>
    <property type="match status" value="1"/>
</dbReference>
<evidence type="ECO:0000256" key="6">
    <source>
        <dbReference type="SAM" id="MobiDB-lite"/>
    </source>
</evidence>
<reference evidence="8" key="1">
    <citation type="submission" date="2022-07" db="EMBL/GenBank/DDBJ databases">
        <title>Fungi with potential for degradation of polypropylene.</title>
        <authorList>
            <person name="Gostincar C."/>
        </authorList>
    </citation>
    <scope>NUCLEOTIDE SEQUENCE</scope>
    <source>
        <strain evidence="8">EXF-13308</strain>
    </source>
</reference>
<organism evidence="8 9">
    <name type="scientific">Pleurostoma richardsiae</name>
    <dbReference type="NCBI Taxonomy" id="41990"/>
    <lineage>
        <taxon>Eukaryota</taxon>
        <taxon>Fungi</taxon>
        <taxon>Dikarya</taxon>
        <taxon>Ascomycota</taxon>
        <taxon>Pezizomycotina</taxon>
        <taxon>Sordariomycetes</taxon>
        <taxon>Sordariomycetidae</taxon>
        <taxon>Calosphaeriales</taxon>
        <taxon>Pleurostomataceae</taxon>
        <taxon>Pleurostoma</taxon>
    </lineage>
</organism>
<dbReference type="PRINTS" id="PR00982">
    <property type="entry name" value="TRNASYNTHLYS"/>
</dbReference>
<dbReference type="PROSITE" id="PS50862">
    <property type="entry name" value="AA_TRNA_LIGASE_II"/>
    <property type="match status" value="1"/>
</dbReference>
<dbReference type="GO" id="GO:0005739">
    <property type="term" value="C:mitochondrion"/>
    <property type="evidence" value="ECO:0007669"/>
    <property type="project" value="TreeGrafter"/>
</dbReference>
<dbReference type="PANTHER" id="PTHR42918:SF5">
    <property type="entry name" value="LYSINE--TRNA LIGASE, MITOCHONDRIAL"/>
    <property type="match status" value="1"/>
</dbReference>
<dbReference type="Gene3D" id="2.40.50.140">
    <property type="entry name" value="Nucleic acid-binding proteins"/>
    <property type="match status" value="1"/>
</dbReference>
<comment type="caution">
    <text evidence="8">The sequence shown here is derived from an EMBL/GenBank/DDBJ whole genome shotgun (WGS) entry which is preliminary data.</text>
</comment>
<evidence type="ECO:0000256" key="4">
    <source>
        <dbReference type="ARBA" id="ARBA00023146"/>
    </source>
</evidence>
<protein>
    <recommendedName>
        <fullName evidence="5">Lysyl-tRNA synthetase</fullName>
    </recommendedName>
</protein>
<dbReference type="Pfam" id="PF01336">
    <property type="entry name" value="tRNA_anti-codon"/>
    <property type="match status" value="1"/>
</dbReference>
<evidence type="ECO:0000259" key="7">
    <source>
        <dbReference type="PROSITE" id="PS50862"/>
    </source>
</evidence>
<dbReference type="InterPro" id="IPR006195">
    <property type="entry name" value="aa-tRNA-synth_II"/>
</dbReference>
<dbReference type="Pfam" id="PF00152">
    <property type="entry name" value="tRNA-synt_2"/>
    <property type="match status" value="1"/>
</dbReference>
<dbReference type="GO" id="GO:0005524">
    <property type="term" value="F:ATP binding"/>
    <property type="evidence" value="ECO:0007669"/>
    <property type="project" value="UniProtKB-KW"/>
</dbReference>
<dbReference type="PANTHER" id="PTHR42918">
    <property type="entry name" value="LYSYL-TRNA SYNTHETASE"/>
    <property type="match status" value="1"/>
</dbReference>
<evidence type="ECO:0000313" key="8">
    <source>
        <dbReference type="EMBL" id="KAJ9150387.1"/>
    </source>
</evidence>
<dbReference type="InterPro" id="IPR045864">
    <property type="entry name" value="aa-tRNA-synth_II/BPL/LPL"/>
</dbReference>
<evidence type="ECO:0000256" key="5">
    <source>
        <dbReference type="ARBA" id="ARBA00030563"/>
    </source>
</evidence>
<feature type="region of interest" description="Disordered" evidence="6">
    <location>
        <begin position="510"/>
        <end position="535"/>
    </location>
</feature>
<dbReference type="GO" id="GO:0070154">
    <property type="term" value="P:mitochondrial lysyl-tRNA aminoacylation"/>
    <property type="evidence" value="ECO:0007669"/>
    <property type="project" value="TreeGrafter"/>
</dbReference>
<dbReference type="GO" id="GO:0000049">
    <property type="term" value="F:tRNA binding"/>
    <property type="evidence" value="ECO:0007669"/>
    <property type="project" value="TreeGrafter"/>
</dbReference>
<keyword evidence="3" id="KW-0067">ATP-binding</keyword>
<dbReference type="FunFam" id="3.30.930.10:FF:000094">
    <property type="entry name" value="Lysine--tRNA ligase, mitochondrial"/>
    <property type="match status" value="1"/>
</dbReference>